<organism evidence="4 5">
    <name type="scientific">Paenibacillus puldeungensis</name>
    <dbReference type="NCBI Taxonomy" id="696536"/>
    <lineage>
        <taxon>Bacteria</taxon>
        <taxon>Bacillati</taxon>
        <taxon>Bacillota</taxon>
        <taxon>Bacilli</taxon>
        <taxon>Bacillales</taxon>
        <taxon>Paenibacillaceae</taxon>
        <taxon>Paenibacillus</taxon>
    </lineage>
</organism>
<evidence type="ECO:0000256" key="1">
    <source>
        <dbReference type="ARBA" id="ARBA00023125"/>
    </source>
</evidence>
<dbReference type="PANTHER" id="PTHR30204">
    <property type="entry name" value="REDOX-CYCLING DRUG-SENSING TRANSCRIPTIONAL ACTIVATOR SOXR"/>
    <property type="match status" value="1"/>
</dbReference>
<comment type="caution">
    <text evidence="4">The sequence shown here is derived from an EMBL/GenBank/DDBJ whole genome shotgun (WGS) entry which is preliminary data.</text>
</comment>
<proteinExistence type="predicted"/>
<feature type="domain" description="HTH merR-type" evidence="3">
    <location>
        <begin position="1"/>
        <end position="70"/>
    </location>
</feature>
<sequence>MVSIRKASEASGVSSYTLRYYEKIGLLPSPKRTDDGRRCYTEQDIRFISFLKNLKKTGMSLEEIQEFVKDGCIQEAINSGVNPTQLTPSISKRIDLLTKHLEQMEMKKKELEEVIMATKDKLDTYYSLLGEKEEEL</sequence>
<dbReference type="Pfam" id="PF13411">
    <property type="entry name" value="MerR_1"/>
    <property type="match status" value="1"/>
</dbReference>
<dbReference type="CDD" id="cd01109">
    <property type="entry name" value="HTH_YyaN"/>
    <property type="match status" value="1"/>
</dbReference>
<evidence type="ECO:0000313" key="4">
    <source>
        <dbReference type="EMBL" id="MFD1175007.1"/>
    </source>
</evidence>
<evidence type="ECO:0000259" key="3">
    <source>
        <dbReference type="PROSITE" id="PS50937"/>
    </source>
</evidence>
<protein>
    <submittedName>
        <fullName evidence="4">MerR family transcriptional regulator</fullName>
    </submittedName>
</protein>
<dbReference type="PRINTS" id="PR00040">
    <property type="entry name" value="HTHMERR"/>
</dbReference>
<feature type="coiled-coil region" evidence="2">
    <location>
        <begin position="94"/>
        <end position="121"/>
    </location>
</feature>
<dbReference type="EMBL" id="JBHTLM010000001">
    <property type="protein sequence ID" value="MFD1175007.1"/>
    <property type="molecule type" value="Genomic_DNA"/>
</dbReference>
<keyword evidence="2" id="KW-0175">Coiled coil</keyword>
<name>A0ABW3RRW7_9BACL</name>
<evidence type="ECO:0000256" key="2">
    <source>
        <dbReference type="SAM" id="Coils"/>
    </source>
</evidence>
<dbReference type="RefSeq" id="WP_379315937.1">
    <property type="nucleotide sequence ID" value="NZ_JBHTLM010000001.1"/>
</dbReference>
<gene>
    <name evidence="4" type="ORF">ACFQ3W_01620</name>
</gene>
<dbReference type="Proteomes" id="UP001597262">
    <property type="component" value="Unassembled WGS sequence"/>
</dbReference>
<dbReference type="SUPFAM" id="SSF46955">
    <property type="entry name" value="Putative DNA-binding domain"/>
    <property type="match status" value="1"/>
</dbReference>
<evidence type="ECO:0000313" key="5">
    <source>
        <dbReference type="Proteomes" id="UP001597262"/>
    </source>
</evidence>
<dbReference type="PROSITE" id="PS50937">
    <property type="entry name" value="HTH_MERR_2"/>
    <property type="match status" value="1"/>
</dbReference>
<keyword evidence="1" id="KW-0238">DNA-binding</keyword>
<dbReference type="SMART" id="SM00422">
    <property type="entry name" value="HTH_MERR"/>
    <property type="match status" value="1"/>
</dbReference>
<dbReference type="InterPro" id="IPR009061">
    <property type="entry name" value="DNA-bd_dom_put_sf"/>
</dbReference>
<reference evidence="5" key="1">
    <citation type="journal article" date="2019" name="Int. J. Syst. Evol. Microbiol.">
        <title>The Global Catalogue of Microorganisms (GCM) 10K type strain sequencing project: providing services to taxonomists for standard genome sequencing and annotation.</title>
        <authorList>
            <consortium name="The Broad Institute Genomics Platform"/>
            <consortium name="The Broad Institute Genome Sequencing Center for Infectious Disease"/>
            <person name="Wu L."/>
            <person name="Ma J."/>
        </authorList>
    </citation>
    <scope>NUCLEOTIDE SEQUENCE [LARGE SCALE GENOMIC DNA]</scope>
    <source>
        <strain evidence="5">CCUG 59189</strain>
    </source>
</reference>
<dbReference type="Gene3D" id="1.10.1660.10">
    <property type="match status" value="1"/>
</dbReference>
<dbReference type="InterPro" id="IPR000551">
    <property type="entry name" value="MerR-type_HTH_dom"/>
</dbReference>
<dbReference type="InterPro" id="IPR047057">
    <property type="entry name" value="MerR_fam"/>
</dbReference>
<accession>A0ABW3RRW7</accession>
<keyword evidence="5" id="KW-1185">Reference proteome</keyword>
<dbReference type="PANTHER" id="PTHR30204:SF83">
    <property type="entry name" value="TRANSCRIPTIONAL REGULATOR, MERR FAMILY"/>
    <property type="match status" value="1"/>
</dbReference>